<dbReference type="EMBL" id="JBBCAQ010000002">
    <property type="protein sequence ID" value="KAK7605557.1"/>
    <property type="molecule type" value="Genomic_DNA"/>
</dbReference>
<evidence type="ECO:0000313" key="2">
    <source>
        <dbReference type="EMBL" id="KAK7605557.1"/>
    </source>
</evidence>
<dbReference type="Proteomes" id="UP001367676">
    <property type="component" value="Unassembled WGS sequence"/>
</dbReference>
<keyword evidence="3" id="KW-1185">Reference proteome</keyword>
<comment type="caution">
    <text evidence="2">The sequence shown here is derived from an EMBL/GenBank/DDBJ whole genome shotgun (WGS) entry which is preliminary data.</text>
</comment>
<dbReference type="AlphaFoldDB" id="A0AAN9TV99"/>
<organism evidence="2 3">
    <name type="scientific">Parthenolecanium corni</name>
    <dbReference type="NCBI Taxonomy" id="536013"/>
    <lineage>
        <taxon>Eukaryota</taxon>
        <taxon>Metazoa</taxon>
        <taxon>Ecdysozoa</taxon>
        <taxon>Arthropoda</taxon>
        <taxon>Hexapoda</taxon>
        <taxon>Insecta</taxon>
        <taxon>Pterygota</taxon>
        <taxon>Neoptera</taxon>
        <taxon>Paraneoptera</taxon>
        <taxon>Hemiptera</taxon>
        <taxon>Sternorrhyncha</taxon>
        <taxon>Coccoidea</taxon>
        <taxon>Coccidae</taxon>
        <taxon>Parthenolecanium</taxon>
    </lineage>
</organism>
<evidence type="ECO:0000313" key="3">
    <source>
        <dbReference type="Proteomes" id="UP001367676"/>
    </source>
</evidence>
<feature type="compositionally biased region" description="Basic residues" evidence="1">
    <location>
        <begin position="215"/>
        <end position="232"/>
    </location>
</feature>
<reference evidence="2 3" key="1">
    <citation type="submission" date="2024-03" db="EMBL/GenBank/DDBJ databases">
        <title>Adaptation during the transition from Ophiocordyceps entomopathogen to insect associate is accompanied by gene loss and intensified selection.</title>
        <authorList>
            <person name="Ward C.M."/>
            <person name="Onetto C.A."/>
            <person name="Borneman A.R."/>
        </authorList>
    </citation>
    <scope>NUCLEOTIDE SEQUENCE [LARGE SCALE GENOMIC DNA]</scope>
    <source>
        <strain evidence="2">AWRI1</strain>
        <tissue evidence="2">Single Adult Female</tissue>
    </source>
</reference>
<feature type="region of interest" description="Disordered" evidence="1">
    <location>
        <begin position="200"/>
        <end position="256"/>
    </location>
</feature>
<accession>A0AAN9TV99</accession>
<feature type="region of interest" description="Disordered" evidence="1">
    <location>
        <begin position="73"/>
        <end position="97"/>
    </location>
</feature>
<protein>
    <submittedName>
        <fullName evidence="2">Uncharacterized protein</fullName>
    </submittedName>
</protein>
<feature type="compositionally biased region" description="Polar residues" evidence="1">
    <location>
        <begin position="245"/>
        <end position="256"/>
    </location>
</feature>
<sequence length="256" mass="29644">MREYPRTFGRRLAALERAIRVDETRAMREIREVEPSRHWRSTERRRTQPDLVAESSYVEVESTFENRNRLERSVRGRGQSNRVAYRPTVGQGNSAPSSWLKRLGRSSVDDTVSNDRRTTTIRSWLDRVVRATLTAPVYSYRVYVYSLRGMVSSSSSSSSTLVNGSRCARRLVKIRFRADYADREEERTANCELRVDDRRTRPAARRWSEMSSGVGRRRAYAATKKRGARQRPAKADERTRAPTPTRISKLTATRRP</sequence>
<name>A0AAN9TV99_9HEMI</name>
<proteinExistence type="predicted"/>
<evidence type="ECO:0000256" key="1">
    <source>
        <dbReference type="SAM" id="MobiDB-lite"/>
    </source>
</evidence>
<gene>
    <name evidence="2" type="ORF">V9T40_007415</name>
</gene>